<accession>I8TV61</accession>
<proteinExistence type="inferred from homology"/>
<dbReference type="InterPro" id="IPR050979">
    <property type="entry name" value="LD-transpeptidase"/>
</dbReference>
<evidence type="ECO:0000256" key="8">
    <source>
        <dbReference type="ARBA" id="ARBA00023316"/>
    </source>
</evidence>
<dbReference type="GO" id="GO:0016757">
    <property type="term" value="F:glycosyltransferase activity"/>
    <property type="evidence" value="ECO:0007669"/>
    <property type="project" value="UniProtKB-KW"/>
</dbReference>
<keyword evidence="3" id="KW-0328">Glycosyltransferase</keyword>
<keyword evidence="10" id="KW-0472">Membrane</keyword>
<dbReference type="STRING" id="1192197.JBW_00434"/>
<evidence type="ECO:0000313" key="12">
    <source>
        <dbReference type="EMBL" id="AJQ25786.1"/>
    </source>
</evidence>
<feature type="active site" description="Nucleophile" evidence="9">
    <location>
        <position position="200"/>
    </location>
</feature>
<dbReference type="HOGENOM" id="CLU_696081_0_0_9"/>
<organism evidence="12 13">
    <name type="scientific">Pelosinus fermentans JBW45</name>
    <dbReference type="NCBI Taxonomy" id="1192197"/>
    <lineage>
        <taxon>Bacteria</taxon>
        <taxon>Bacillati</taxon>
        <taxon>Bacillota</taxon>
        <taxon>Negativicutes</taxon>
        <taxon>Selenomonadales</taxon>
        <taxon>Sporomusaceae</taxon>
        <taxon>Pelosinus</taxon>
    </lineage>
</organism>
<dbReference type="Pfam" id="PF03734">
    <property type="entry name" value="YkuD"/>
    <property type="match status" value="1"/>
</dbReference>
<dbReference type="GO" id="GO:0008360">
    <property type="term" value="P:regulation of cell shape"/>
    <property type="evidence" value="ECO:0007669"/>
    <property type="project" value="UniProtKB-UniRule"/>
</dbReference>
<dbReference type="EMBL" id="CP010978">
    <property type="protein sequence ID" value="AJQ25786.1"/>
    <property type="molecule type" value="Genomic_DNA"/>
</dbReference>
<reference evidence="13" key="2">
    <citation type="submission" date="2015-02" db="EMBL/GenBank/DDBJ databases">
        <title>Complete Genome Sequence of Pelosinus fermentans JBW45.</title>
        <authorList>
            <person name="De Leon K.B."/>
            <person name="Utturkar S.M."/>
            <person name="Camilleri L.B."/>
            <person name="Arkin A.P."/>
            <person name="Fields M.W."/>
            <person name="Brown S.D."/>
            <person name="Wall J.D."/>
        </authorList>
    </citation>
    <scope>NUCLEOTIDE SEQUENCE [LARGE SCALE GENOMIC DNA]</scope>
    <source>
        <strain evidence="13">JBW45</strain>
    </source>
</reference>
<dbReference type="InterPro" id="IPR038063">
    <property type="entry name" value="Transpep_catalytic_dom"/>
</dbReference>
<dbReference type="GO" id="GO:0071972">
    <property type="term" value="F:peptidoglycan L,D-transpeptidase activity"/>
    <property type="evidence" value="ECO:0007669"/>
    <property type="project" value="TreeGrafter"/>
</dbReference>
<evidence type="ECO:0000256" key="7">
    <source>
        <dbReference type="ARBA" id="ARBA00022984"/>
    </source>
</evidence>
<feature type="active site" description="Proton donor/acceptor" evidence="9">
    <location>
        <position position="184"/>
    </location>
</feature>
<dbReference type="UniPathway" id="UPA00219"/>
<dbReference type="Proteomes" id="UP000005361">
    <property type="component" value="Chromosome"/>
</dbReference>
<keyword evidence="6 9" id="KW-0133">Cell shape</keyword>
<keyword evidence="10" id="KW-1133">Transmembrane helix</keyword>
<name>I8TV61_9FIRM</name>
<dbReference type="InterPro" id="IPR005490">
    <property type="entry name" value="LD_TPept_cat_dom"/>
</dbReference>
<evidence type="ECO:0000256" key="6">
    <source>
        <dbReference type="ARBA" id="ARBA00022960"/>
    </source>
</evidence>
<dbReference type="PANTHER" id="PTHR30582:SF24">
    <property type="entry name" value="L,D-TRANSPEPTIDASE ERFK_SRFK-RELATED"/>
    <property type="match status" value="1"/>
</dbReference>
<feature type="transmembrane region" description="Helical" evidence="10">
    <location>
        <begin position="26"/>
        <end position="50"/>
    </location>
</feature>
<dbReference type="GO" id="GO:0018104">
    <property type="term" value="P:peptidoglycan-protein cross-linking"/>
    <property type="evidence" value="ECO:0007669"/>
    <property type="project" value="TreeGrafter"/>
</dbReference>
<comment type="pathway">
    <text evidence="1 9">Cell wall biogenesis; peptidoglycan biosynthesis.</text>
</comment>
<keyword evidence="8 9" id="KW-0961">Cell wall biogenesis/degradation</keyword>
<evidence type="ECO:0000256" key="5">
    <source>
        <dbReference type="ARBA" id="ARBA00022801"/>
    </source>
</evidence>
<evidence type="ECO:0000256" key="10">
    <source>
        <dbReference type="SAM" id="Phobius"/>
    </source>
</evidence>
<dbReference type="KEGG" id="pft:JBW_00434"/>
<keyword evidence="5" id="KW-0378">Hydrolase</keyword>
<dbReference type="CDD" id="cd16913">
    <property type="entry name" value="YkuD_like"/>
    <property type="match status" value="1"/>
</dbReference>
<evidence type="ECO:0000256" key="4">
    <source>
        <dbReference type="ARBA" id="ARBA00022679"/>
    </source>
</evidence>
<dbReference type="SUPFAM" id="SSF141523">
    <property type="entry name" value="L,D-transpeptidase catalytic domain-like"/>
    <property type="match status" value="1"/>
</dbReference>
<dbReference type="PROSITE" id="PS52029">
    <property type="entry name" value="LD_TPASE"/>
    <property type="match status" value="1"/>
</dbReference>
<dbReference type="GO" id="GO:0005576">
    <property type="term" value="C:extracellular region"/>
    <property type="evidence" value="ECO:0007669"/>
    <property type="project" value="TreeGrafter"/>
</dbReference>
<evidence type="ECO:0000256" key="9">
    <source>
        <dbReference type="PROSITE-ProRule" id="PRU01373"/>
    </source>
</evidence>
<dbReference type="PANTHER" id="PTHR30582">
    <property type="entry name" value="L,D-TRANSPEPTIDASE"/>
    <property type="match status" value="1"/>
</dbReference>
<dbReference type="GO" id="GO:0071555">
    <property type="term" value="P:cell wall organization"/>
    <property type="evidence" value="ECO:0007669"/>
    <property type="project" value="UniProtKB-UniRule"/>
</dbReference>
<evidence type="ECO:0000256" key="2">
    <source>
        <dbReference type="ARBA" id="ARBA00005992"/>
    </source>
</evidence>
<dbReference type="Gene3D" id="2.40.440.10">
    <property type="entry name" value="L,D-transpeptidase catalytic domain-like"/>
    <property type="match status" value="1"/>
</dbReference>
<evidence type="ECO:0000256" key="3">
    <source>
        <dbReference type="ARBA" id="ARBA00022676"/>
    </source>
</evidence>
<dbReference type="AlphaFoldDB" id="I8TV61"/>
<feature type="domain" description="L,D-TPase catalytic" evidence="11">
    <location>
        <begin position="103"/>
        <end position="224"/>
    </location>
</feature>
<comment type="similarity">
    <text evidence="2">Belongs to the YkuD family.</text>
</comment>
<evidence type="ECO:0000259" key="11">
    <source>
        <dbReference type="PROSITE" id="PS52029"/>
    </source>
</evidence>
<protein>
    <submittedName>
        <fullName evidence="12">ErfK/YbiS/YcfS/YnhG family protein</fullName>
    </submittedName>
</protein>
<evidence type="ECO:0000256" key="1">
    <source>
        <dbReference type="ARBA" id="ARBA00004752"/>
    </source>
</evidence>
<sequence>MDDMEQGYSRLLKKKQKKAIQLSKQIAFVQYTIAIVISLSILLCLVWLGWQYEGTRVTVAKSSGHQVITSQQPVAGPSYLQAFPMVDGVAGASATLKGALPACRIVINLPSRTLDFYNENQLVKTYPVAIGKPATPTPIGSFTIRYKEINPWWYPPRSKKVVPSGPDNPLGYRWMEFAPLYGIHGTNEPWAIGGWVSNGCVRMAEPDVEELFEAVPKGTGVYIQYDLVRIEKNLMGEVSIGIYPDIYGLKRQPVTVLEIEHKLLEAGMPNFVDASILQGIIVQRKGQQNPLFQVHNFKVNGVLLPDPIIASQGQNFVPIWAVANFFHTDVVWDEQQQLVYSHQQVVPGFVKGQILYVTQQDVQSLFGGMWLWKEIDNCWELSAFAIGKGSSARQLK</sequence>
<keyword evidence="10" id="KW-0812">Transmembrane</keyword>
<gene>
    <name evidence="12" type="ORF">JBW_00434</name>
</gene>
<keyword evidence="7 9" id="KW-0573">Peptidoglycan synthesis</keyword>
<reference evidence="12 13" key="1">
    <citation type="journal article" date="2015" name="Genome Announc.">
        <title>Complete Genome Sequence of Pelosinus fermentans JBW45, a Member of a Remarkably Competitive Group of Negativicutes in the Firmicutes Phylum.</title>
        <authorList>
            <person name="De Leon K.B."/>
            <person name="Utturkar S.M."/>
            <person name="Camilleri L.B."/>
            <person name="Elias D.A."/>
            <person name="Arkin A.P."/>
            <person name="Fields M.W."/>
            <person name="Brown S.D."/>
            <person name="Wall J.D."/>
        </authorList>
    </citation>
    <scope>NUCLEOTIDE SEQUENCE [LARGE SCALE GENOMIC DNA]</scope>
    <source>
        <strain evidence="12 13">JBW45</strain>
    </source>
</reference>
<evidence type="ECO:0000313" key="13">
    <source>
        <dbReference type="Proteomes" id="UP000005361"/>
    </source>
</evidence>
<dbReference type="OrthoDB" id="9787225at2"/>
<keyword evidence="4" id="KW-0808">Transferase</keyword>